<dbReference type="PANTHER" id="PTHR45436:SF5">
    <property type="entry name" value="SENSOR HISTIDINE KINASE TRCS"/>
    <property type="match status" value="1"/>
</dbReference>
<dbReference type="SMART" id="SM00387">
    <property type="entry name" value="HATPase_c"/>
    <property type="match status" value="1"/>
</dbReference>
<dbReference type="CDD" id="cd06225">
    <property type="entry name" value="HAMP"/>
    <property type="match status" value="1"/>
</dbReference>
<dbReference type="CDD" id="cd00075">
    <property type="entry name" value="HATPase"/>
    <property type="match status" value="1"/>
</dbReference>
<dbReference type="RefSeq" id="WP_190607203.1">
    <property type="nucleotide sequence ID" value="NZ_CP021056.1"/>
</dbReference>
<keyword evidence="9" id="KW-0902">Two-component regulatory system</keyword>
<dbReference type="InterPro" id="IPR036097">
    <property type="entry name" value="HisK_dim/P_sf"/>
</dbReference>
<dbReference type="PANTHER" id="PTHR45436">
    <property type="entry name" value="SENSOR HISTIDINE KINASE YKOH"/>
    <property type="match status" value="1"/>
</dbReference>
<accession>A0A975T9A8</accession>
<dbReference type="Proteomes" id="UP000683511">
    <property type="component" value="Chromosome"/>
</dbReference>
<feature type="transmembrane region" description="Helical" evidence="10">
    <location>
        <begin position="189"/>
        <end position="208"/>
    </location>
</feature>
<dbReference type="InterPro" id="IPR036890">
    <property type="entry name" value="HATPase_C_sf"/>
</dbReference>
<organism evidence="13 14">
    <name type="scientific">Richelia sinica FACHB-800</name>
    <dbReference type="NCBI Taxonomy" id="1357546"/>
    <lineage>
        <taxon>Bacteria</taxon>
        <taxon>Bacillati</taxon>
        <taxon>Cyanobacteriota</taxon>
        <taxon>Cyanophyceae</taxon>
        <taxon>Nostocales</taxon>
        <taxon>Nostocaceae</taxon>
        <taxon>Richelia</taxon>
    </lineage>
</organism>
<keyword evidence="7 13" id="KW-0418">Kinase</keyword>
<name>A0A975T9A8_9NOST</name>
<sequence>MKLSLNIRSFRLRIALFAASLAGSTLISFGFAAWILIYKTKIDHLDAEIQSQLLQNISRNPQNENTLQKSIAISVINRDETVLHQSLNWPNDWSIKKLCSPSELNCPPFPHPPIIRQRLPFFYPQFNNFPGHKSPLPPPPSPLMLSSIVTKDTNQGLWRFGVLTSPDRRIAIAISLREVDREMAAIRNLFLVAVPILLILVAIAAWWLSESALKPIQKLTGTIRGVTVKGLDQRIPIGTTDIEFVELIDVFNQMMERLERSFQQASRFSADAAHELKTPLAILQGELELALHKAEPGSQLQQNLSNLLDEVRRLSSIVRKLLLFSLADSGQMRLHKVDFNLSQVLDDLIEDIEMLAPELSVTTNIFPNLWVKADRDLLIQILQNLISNAIKYNLPDGWIKINAKSDKSIVYLTITNSSQDISPQDRKRIFERFHRGDPSRNRQIEGIGLGLSLSREIARAHHGDLLLDNTPQGETAFTLKLRQNNEMNIIPAKSEVV</sequence>
<dbReference type="EMBL" id="CP021056">
    <property type="protein sequence ID" value="QXE23813.1"/>
    <property type="molecule type" value="Genomic_DNA"/>
</dbReference>
<dbReference type="CDD" id="cd00082">
    <property type="entry name" value="HisKA"/>
    <property type="match status" value="1"/>
</dbReference>
<comment type="subcellular location">
    <subcellularLocation>
        <location evidence="2">Membrane</location>
    </subcellularLocation>
</comment>
<dbReference type="KEGG" id="rsin:B6N60_02504"/>
<evidence type="ECO:0000256" key="4">
    <source>
        <dbReference type="ARBA" id="ARBA00022553"/>
    </source>
</evidence>
<dbReference type="PROSITE" id="PS50109">
    <property type="entry name" value="HIS_KIN"/>
    <property type="match status" value="1"/>
</dbReference>
<dbReference type="AlphaFoldDB" id="A0A975T9A8"/>
<dbReference type="SUPFAM" id="SSF47384">
    <property type="entry name" value="Homodimeric domain of signal transducing histidine kinase"/>
    <property type="match status" value="1"/>
</dbReference>
<dbReference type="PROSITE" id="PS50885">
    <property type="entry name" value="HAMP"/>
    <property type="match status" value="1"/>
</dbReference>
<gene>
    <name evidence="13" type="ORF">B6N60_02504</name>
</gene>
<dbReference type="GO" id="GO:0005886">
    <property type="term" value="C:plasma membrane"/>
    <property type="evidence" value="ECO:0007669"/>
    <property type="project" value="TreeGrafter"/>
</dbReference>
<keyword evidence="4" id="KW-0597">Phosphoprotein</keyword>
<dbReference type="InterPro" id="IPR003660">
    <property type="entry name" value="HAMP_dom"/>
</dbReference>
<dbReference type="InterPro" id="IPR003661">
    <property type="entry name" value="HisK_dim/P_dom"/>
</dbReference>
<feature type="domain" description="HAMP" evidence="12">
    <location>
        <begin position="210"/>
        <end position="263"/>
    </location>
</feature>
<keyword evidence="8 10" id="KW-1133">Transmembrane helix</keyword>
<evidence type="ECO:0000256" key="5">
    <source>
        <dbReference type="ARBA" id="ARBA00022679"/>
    </source>
</evidence>
<dbReference type="Pfam" id="PF00512">
    <property type="entry name" value="HisKA"/>
    <property type="match status" value="1"/>
</dbReference>
<dbReference type="Gene3D" id="1.10.287.130">
    <property type="match status" value="1"/>
</dbReference>
<evidence type="ECO:0000256" key="1">
    <source>
        <dbReference type="ARBA" id="ARBA00000085"/>
    </source>
</evidence>
<evidence type="ECO:0000259" key="12">
    <source>
        <dbReference type="PROSITE" id="PS50885"/>
    </source>
</evidence>
<keyword evidence="5" id="KW-0808">Transferase</keyword>
<feature type="transmembrane region" description="Helical" evidence="10">
    <location>
        <begin position="12"/>
        <end position="37"/>
    </location>
</feature>
<dbReference type="InterPro" id="IPR050428">
    <property type="entry name" value="TCS_sensor_his_kinase"/>
</dbReference>
<evidence type="ECO:0000256" key="7">
    <source>
        <dbReference type="ARBA" id="ARBA00022777"/>
    </source>
</evidence>
<proteinExistence type="predicted"/>
<dbReference type="GO" id="GO:0000155">
    <property type="term" value="F:phosphorelay sensor kinase activity"/>
    <property type="evidence" value="ECO:0007669"/>
    <property type="project" value="InterPro"/>
</dbReference>
<dbReference type="InterPro" id="IPR005467">
    <property type="entry name" value="His_kinase_dom"/>
</dbReference>
<evidence type="ECO:0000256" key="9">
    <source>
        <dbReference type="ARBA" id="ARBA00023012"/>
    </source>
</evidence>
<dbReference type="SMART" id="SM00304">
    <property type="entry name" value="HAMP"/>
    <property type="match status" value="1"/>
</dbReference>
<keyword evidence="14" id="KW-1185">Reference proteome</keyword>
<evidence type="ECO:0000256" key="6">
    <source>
        <dbReference type="ARBA" id="ARBA00022692"/>
    </source>
</evidence>
<dbReference type="Gene3D" id="3.30.565.10">
    <property type="entry name" value="Histidine kinase-like ATPase, C-terminal domain"/>
    <property type="match status" value="1"/>
</dbReference>
<evidence type="ECO:0000256" key="2">
    <source>
        <dbReference type="ARBA" id="ARBA00004370"/>
    </source>
</evidence>
<keyword evidence="6 10" id="KW-0812">Transmembrane</keyword>
<dbReference type="EC" id="2.7.13.3" evidence="3"/>
<protein>
    <recommendedName>
        <fullName evidence="3">histidine kinase</fullName>
        <ecNumber evidence="3">2.7.13.3</ecNumber>
    </recommendedName>
</protein>
<dbReference type="Pfam" id="PF00672">
    <property type="entry name" value="HAMP"/>
    <property type="match status" value="1"/>
</dbReference>
<evidence type="ECO:0000256" key="8">
    <source>
        <dbReference type="ARBA" id="ARBA00022989"/>
    </source>
</evidence>
<evidence type="ECO:0000256" key="10">
    <source>
        <dbReference type="SAM" id="Phobius"/>
    </source>
</evidence>
<evidence type="ECO:0000256" key="3">
    <source>
        <dbReference type="ARBA" id="ARBA00012438"/>
    </source>
</evidence>
<evidence type="ECO:0000313" key="14">
    <source>
        <dbReference type="Proteomes" id="UP000683511"/>
    </source>
</evidence>
<reference evidence="13" key="1">
    <citation type="submission" date="2017-04" db="EMBL/GenBank/DDBJ databases">
        <title>Genome deletions in a multicellular cyanobacterial endosymbiont for morphological adaptation in marine diatoms.</title>
        <authorList>
            <person name="Wang Y."/>
            <person name="Gao H."/>
            <person name="Li R."/>
            <person name="Xu X."/>
        </authorList>
    </citation>
    <scope>NUCLEOTIDE SEQUENCE</scope>
    <source>
        <strain evidence="13">FACHB 800</strain>
    </source>
</reference>
<evidence type="ECO:0000313" key="13">
    <source>
        <dbReference type="EMBL" id="QXE23813.1"/>
    </source>
</evidence>
<feature type="domain" description="Histidine kinase" evidence="11">
    <location>
        <begin position="271"/>
        <end position="485"/>
    </location>
</feature>
<dbReference type="SUPFAM" id="SSF55874">
    <property type="entry name" value="ATPase domain of HSP90 chaperone/DNA topoisomerase II/histidine kinase"/>
    <property type="match status" value="1"/>
</dbReference>
<dbReference type="Pfam" id="PF02518">
    <property type="entry name" value="HATPase_c"/>
    <property type="match status" value="1"/>
</dbReference>
<keyword evidence="10" id="KW-0472">Membrane</keyword>
<dbReference type="InterPro" id="IPR003594">
    <property type="entry name" value="HATPase_dom"/>
</dbReference>
<dbReference type="SMART" id="SM00388">
    <property type="entry name" value="HisKA"/>
    <property type="match status" value="1"/>
</dbReference>
<evidence type="ECO:0000259" key="11">
    <source>
        <dbReference type="PROSITE" id="PS50109"/>
    </source>
</evidence>
<comment type="catalytic activity">
    <reaction evidence="1">
        <text>ATP + protein L-histidine = ADP + protein N-phospho-L-histidine.</text>
        <dbReference type="EC" id="2.7.13.3"/>
    </reaction>
</comment>
<dbReference type="Gene3D" id="6.10.340.10">
    <property type="match status" value="1"/>
</dbReference>